<evidence type="ECO:0008006" key="5">
    <source>
        <dbReference type="Google" id="ProtNLM"/>
    </source>
</evidence>
<feature type="region of interest" description="Disordered" evidence="2">
    <location>
        <begin position="1"/>
        <end position="23"/>
    </location>
</feature>
<evidence type="ECO:0000256" key="1">
    <source>
        <dbReference type="ARBA" id="ARBA00023054"/>
    </source>
</evidence>
<evidence type="ECO:0000313" key="4">
    <source>
        <dbReference type="Proteomes" id="UP001558652"/>
    </source>
</evidence>
<dbReference type="EMBL" id="JBFDAA010000011">
    <property type="protein sequence ID" value="KAL1123920.1"/>
    <property type="molecule type" value="Genomic_DNA"/>
</dbReference>
<feature type="region of interest" description="Disordered" evidence="2">
    <location>
        <begin position="685"/>
        <end position="719"/>
    </location>
</feature>
<keyword evidence="1" id="KW-0175">Coiled coil</keyword>
<name>A0ABD0Y9A9_9HEMI</name>
<dbReference type="AlphaFoldDB" id="A0ABD0Y9A9"/>
<proteinExistence type="predicted"/>
<reference evidence="3 4" key="1">
    <citation type="submission" date="2024-07" db="EMBL/GenBank/DDBJ databases">
        <title>Chromosome-level genome assembly of the water stick insect Ranatra chinensis (Heteroptera: Nepidae).</title>
        <authorList>
            <person name="Liu X."/>
        </authorList>
    </citation>
    <scope>NUCLEOTIDE SEQUENCE [LARGE SCALE GENOMIC DNA]</scope>
    <source>
        <strain evidence="3">Cailab_2021Rc</strain>
        <tissue evidence="3">Muscle</tissue>
    </source>
</reference>
<dbReference type="PANTHER" id="PTHR15157:SF5">
    <property type="entry name" value="UV RADIATION RESISTANCE-ASSOCIATED GENE PROTEIN"/>
    <property type="match status" value="1"/>
</dbReference>
<gene>
    <name evidence="3" type="ORF">AAG570_001690</name>
</gene>
<accession>A0ABD0Y9A9</accession>
<comment type="caution">
    <text evidence="3">The sequence shown here is derived from an EMBL/GenBank/DDBJ whole genome shotgun (WGS) entry which is preliminary data.</text>
</comment>
<keyword evidence="4" id="KW-1185">Reference proteome</keyword>
<sequence length="799" mass="89575">MTSYSLYDSVESGGTHFPSDDRTGRRLIQSDASLHPNFTSPSQEVPRSDGISSLLALERTLIGVHRLLRDRSRELEPSGKLKYRRRAEIFNPFMETFAEQEPSRGTTTVANLSRDVSVVWEVGFDFFFLFFEHFPISEEGGPRRFCVVWVDRLPIAEGAVGEVWEIVGLRVNDTGGCPGCDSCCNVRRCDMSNGVAQRGTVRWKEWVPLVSQQQRLRSLIQVIAYNVQVDEKLLKREKGVKWSYYYTIHLTTMSSPLYTSERLESDNPKWAEIEINQENGAVNGIVIRLWVHPSGGGDDQVITVWGVHLSGLVYVGGRLLCADPSLLGPNTLVFHMHGGYFTAPHCFLQPHPATPRTLTVQLPASQVKPSYTLKLLLRLHRMQLVIKKQAASAKALRDRICEGTSCGTGDAGGSGGGSSSGGGTGGLTLRRLLQGSGGAAKKSPEMRRRLLDVRRQIELVRFRVNLLTQEKDRAQGALRKLTAAKDVLAEDNQDKRGELMERYCCLRKEIEQRRWKEETMAELRSQLTCTNSALDVRIKQLMAQLSYIYPITQAQDGRFLIRGVHLPYSEDFEGKDETMVSVALGFVAHLVQMMAFFLNVPTRYPIVYFGSRSKVIDHINDKIPDKDRIFPLYARSKDKYVFDYGVYLLNKNIAQLRWTCGLNTSDLRLTLPNLKTLMTLNKSQNLNTGLRSERTQSVSEGRSAGPPQPPRRQKAASCSLDGNVDWDAEVATAAMPGSDPQHYAESYLQHQEQKRKQRSAVVAATPLTDLASLMSLDIPNRFNPQVNGDNGQFVSRTNS</sequence>
<dbReference type="Proteomes" id="UP001558652">
    <property type="component" value="Unassembled WGS sequence"/>
</dbReference>
<dbReference type="PANTHER" id="PTHR15157">
    <property type="entry name" value="UV RADIATION RESISTANCE-ASSOCIATED GENE PROTEIN"/>
    <property type="match status" value="1"/>
</dbReference>
<feature type="compositionally biased region" description="Gly residues" evidence="2">
    <location>
        <begin position="409"/>
        <end position="426"/>
    </location>
</feature>
<protein>
    <recommendedName>
        <fullName evidence="5">UV radiation resistance-associated gene protein</fullName>
    </recommendedName>
</protein>
<feature type="compositionally biased region" description="Polar residues" evidence="2">
    <location>
        <begin position="685"/>
        <end position="700"/>
    </location>
</feature>
<evidence type="ECO:0000313" key="3">
    <source>
        <dbReference type="EMBL" id="KAL1123920.1"/>
    </source>
</evidence>
<organism evidence="3 4">
    <name type="scientific">Ranatra chinensis</name>
    <dbReference type="NCBI Taxonomy" id="642074"/>
    <lineage>
        <taxon>Eukaryota</taxon>
        <taxon>Metazoa</taxon>
        <taxon>Ecdysozoa</taxon>
        <taxon>Arthropoda</taxon>
        <taxon>Hexapoda</taxon>
        <taxon>Insecta</taxon>
        <taxon>Pterygota</taxon>
        <taxon>Neoptera</taxon>
        <taxon>Paraneoptera</taxon>
        <taxon>Hemiptera</taxon>
        <taxon>Heteroptera</taxon>
        <taxon>Panheteroptera</taxon>
        <taxon>Nepomorpha</taxon>
        <taxon>Nepidae</taxon>
        <taxon>Ranatrinae</taxon>
        <taxon>Ranatra</taxon>
    </lineage>
</organism>
<feature type="region of interest" description="Disordered" evidence="2">
    <location>
        <begin position="407"/>
        <end position="428"/>
    </location>
</feature>
<evidence type="ECO:0000256" key="2">
    <source>
        <dbReference type="SAM" id="MobiDB-lite"/>
    </source>
</evidence>